<dbReference type="Pfam" id="PF14322">
    <property type="entry name" value="SusD-like_3"/>
    <property type="match status" value="1"/>
</dbReference>
<dbReference type="RefSeq" id="WP_158281391.1">
    <property type="nucleotide sequence ID" value="NZ_QGDO01000001.1"/>
</dbReference>
<dbReference type="PROSITE" id="PS51257">
    <property type="entry name" value="PROKAR_LIPOPROTEIN"/>
    <property type="match status" value="1"/>
</dbReference>
<dbReference type="GO" id="GO:0009279">
    <property type="term" value="C:cell outer membrane"/>
    <property type="evidence" value="ECO:0007669"/>
    <property type="project" value="UniProtKB-SubCell"/>
</dbReference>
<dbReference type="OrthoDB" id="9792139at2"/>
<feature type="domain" description="RagB/SusD" evidence="6">
    <location>
        <begin position="356"/>
        <end position="473"/>
    </location>
</feature>
<dbReference type="SUPFAM" id="SSF48452">
    <property type="entry name" value="TPR-like"/>
    <property type="match status" value="1"/>
</dbReference>
<sequence>MKNKLVFILLTFSTLLTSCDSFLNRSSETSIPKDDVFEDMEGATMALTSAYQLLADSYFYRRNTILYPALKGGEIKYGKRISSAQKNAWRAAYEFDHIEDDSQDDRMFLSYRTGYDLMNRVNNIINYIHLVQDGSEAERNQILGEALTIRAIAHLEISKLYAQPYSFSANAQHLGIVTLEKTPDVFEQPKRARLYQTYDQIVKDLEEAITLMTINRSGTYTKSWLNKAAAQAFLSRVYLYQEDWNSVVDVSSELISSSEFSLANHQNYLLSWTERYQLSTEDLWVVDMNGTQAEEMSMLIGKSNDGGNEFAVTKDLIELFNEGDIRKELYALNTSEDTICLKFHSKDMFENFVRGIRLSEVYLNRAEAAVMMGDYVTARSDLNILRKRANPDAEDIKLSGQALIEEIYKERRRELALEGHAYYDIIRTGREVMRTDFNGALNQTVSAGDYKQILPIPDYAIEPNVNMEQNEGY</sequence>
<keyword evidence="9" id="KW-1185">Reference proteome</keyword>
<evidence type="ECO:0000313" key="8">
    <source>
        <dbReference type="EMBL" id="PWJ44551.1"/>
    </source>
</evidence>
<evidence type="ECO:0000313" key="9">
    <source>
        <dbReference type="Proteomes" id="UP000245535"/>
    </source>
</evidence>
<dbReference type="InterPro" id="IPR011990">
    <property type="entry name" value="TPR-like_helical_dom_sf"/>
</dbReference>
<dbReference type="Proteomes" id="UP000245535">
    <property type="component" value="Unassembled WGS sequence"/>
</dbReference>
<proteinExistence type="inferred from homology"/>
<comment type="caution">
    <text evidence="8">The sequence shown here is derived from an EMBL/GenBank/DDBJ whole genome shotgun (WGS) entry which is preliminary data.</text>
</comment>
<dbReference type="Pfam" id="PF07980">
    <property type="entry name" value="SusD_RagB"/>
    <property type="match status" value="1"/>
</dbReference>
<dbReference type="EMBL" id="QGDO01000001">
    <property type="protein sequence ID" value="PWJ44551.1"/>
    <property type="molecule type" value="Genomic_DNA"/>
</dbReference>
<evidence type="ECO:0000256" key="3">
    <source>
        <dbReference type="ARBA" id="ARBA00022729"/>
    </source>
</evidence>
<accession>A0A315ZGB1</accession>
<gene>
    <name evidence="8" type="ORF">BC781_101922</name>
</gene>
<dbReference type="AlphaFoldDB" id="A0A315ZGB1"/>
<organism evidence="8 9">
    <name type="scientific">Sediminitomix flava</name>
    <dbReference type="NCBI Taxonomy" id="379075"/>
    <lineage>
        <taxon>Bacteria</taxon>
        <taxon>Pseudomonadati</taxon>
        <taxon>Bacteroidota</taxon>
        <taxon>Cytophagia</taxon>
        <taxon>Cytophagales</taxon>
        <taxon>Flammeovirgaceae</taxon>
        <taxon>Sediminitomix</taxon>
    </lineage>
</organism>
<evidence type="ECO:0000259" key="7">
    <source>
        <dbReference type="Pfam" id="PF14322"/>
    </source>
</evidence>
<dbReference type="InterPro" id="IPR012944">
    <property type="entry name" value="SusD_RagB_dom"/>
</dbReference>
<feature type="domain" description="SusD-like N-terminal" evidence="7">
    <location>
        <begin position="83"/>
        <end position="239"/>
    </location>
</feature>
<comment type="similarity">
    <text evidence="2">Belongs to the SusD family.</text>
</comment>
<keyword evidence="4" id="KW-0472">Membrane</keyword>
<keyword evidence="5" id="KW-0998">Cell outer membrane</keyword>
<protein>
    <submittedName>
        <fullName evidence="8">SusD-like starch-binding protein associating with outer membrane</fullName>
    </submittedName>
</protein>
<evidence type="ECO:0000256" key="1">
    <source>
        <dbReference type="ARBA" id="ARBA00004442"/>
    </source>
</evidence>
<dbReference type="CDD" id="cd08977">
    <property type="entry name" value="SusD"/>
    <property type="match status" value="1"/>
</dbReference>
<evidence type="ECO:0000256" key="2">
    <source>
        <dbReference type="ARBA" id="ARBA00006275"/>
    </source>
</evidence>
<evidence type="ECO:0000256" key="4">
    <source>
        <dbReference type="ARBA" id="ARBA00023136"/>
    </source>
</evidence>
<name>A0A315ZGB1_SEDFL</name>
<keyword evidence="3" id="KW-0732">Signal</keyword>
<dbReference type="InterPro" id="IPR033985">
    <property type="entry name" value="SusD-like_N"/>
</dbReference>
<comment type="subcellular location">
    <subcellularLocation>
        <location evidence="1">Cell outer membrane</location>
    </subcellularLocation>
</comment>
<dbReference type="Gene3D" id="1.25.40.900">
    <property type="match status" value="1"/>
</dbReference>
<evidence type="ECO:0000256" key="5">
    <source>
        <dbReference type="ARBA" id="ARBA00023237"/>
    </source>
</evidence>
<dbReference type="Gene3D" id="1.25.40.390">
    <property type="match status" value="1"/>
</dbReference>
<dbReference type="Gene3D" id="2.20.20.130">
    <property type="match status" value="1"/>
</dbReference>
<evidence type="ECO:0000259" key="6">
    <source>
        <dbReference type="Pfam" id="PF07980"/>
    </source>
</evidence>
<reference evidence="8 9" key="1">
    <citation type="submission" date="2018-03" db="EMBL/GenBank/DDBJ databases">
        <title>Genomic Encyclopedia of Archaeal and Bacterial Type Strains, Phase II (KMG-II): from individual species to whole genera.</title>
        <authorList>
            <person name="Goeker M."/>
        </authorList>
    </citation>
    <scope>NUCLEOTIDE SEQUENCE [LARGE SCALE GENOMIC DNA]</scope>
    <source>
        <strain evidence="8 9">DSM 28229</strain>
    </source>
</reference>